<dbReference type="InterPro" id="IPR038109">
    <property type="entry name" value="DNA_bind_recomb_sf"/>
</dbReference>
<dbReference type="InterPro" id="IPR011109">
    <property type="entry name" value="DNA_bind_recombinase_dom"/>
</dbReference>
<dbReference type="InterPro" id="IPR050639">
    <property type="entry name" value="SSR_resolvase"/>
</dbReference>
<dbReference type="InterPro" id="IPR036162">
    <property type="entry name" value="Resolvase-like_N_sf"/>
</dbReference>
<evidence type="ECO:0000256" key="2">
    <source>
        <dbReference type="ARBA" id="ARBA00023125"/>
    </source>
</evidence>
<gene>
    <name evidence="8" type="ORF">J2S15_002291</name>
</gene>
<feature type="domain" description="Resolvase/invertase-type recombinase catalytic" evidence="6">
    <location>
        <begin position="7"/>
        <end position="156"/>
    </location>
</feature>
<dbReference type="Gene3D" id="3.90.1750.20">
    <property type="entry name" value="Putative Large Serine Recombinase, Chain B, Domain 2"/>
    <property type="match status" value="1"/>
</dbReference>
<dbReference type="PANTHER" id="PTHR30461:SF23">
    <property type="entry name" value="DNA RECOMBINASE-RELATED"/>
    <property type="match status" value="1"/>
</dbReference>
<dbReference type="PANTHER" id="PTHR30461">
    <property type="entry name" value="DNA-INVERTASE FROM LAMBDOID PROPHAGE"/>
    <property type="match status" value="1"/>
</dbReference>
<evidence type="ECO:0000256" key="1">
    <source>
        <dbReference type="ARBA" id="ARBA00022908"/>
    </source>
</evidence>
<organism evidence="8 9">
    <name type="scientific">Breznakia pachnodae</name>
    <dbReference type="NCBI Taxonomy" id="265178"/>
    <lineage>
        <taxon>Bacteria</taxon>
        <taxon>Bacillati</taxon>
        <taxon>Bacillota</taxon>
        <taxon>Erysipelotrichia</taxon>
        <taxon>Erysipelotrichales</taxon>
        <taxon>Erysipelotrichaceae</taxon>
        <taxon>Breznakia</taxon>
    </lineage>
</organism>
<feature type="domain" description="Recombinase" evidence="7">
    <location>
        <begin position="164"/>
        <end position="275"/>
    </location>
</feature>
<dbReference type="RefSeq" id="WP_307408363.1">
    <property type="nucleotide sequence ID" value="NZ_JAUSUR010000004.1"/>
</dbReference>
<evidence type="ECO:0000313" key="8">
    <source>
        <dbReference type="EMBL" id="MDQ0361541.1"/>
    </source>
</evidence>
<evidence type="ECO:0000256" key="4">
    <source>
        <dbReference type="PROSITE-ProRule" id="PRU10137"/>
    </source>
</evidence>
<dbReference type="PROSITE" id="PS51737">
    <property type="entry name" value="RECOMBINASE_DNA_BIND"/>
    <property type="match status" value="1"/>
</dbReference>
<evidence type="ECO:0000313" key="9">
    <source>
        <dbReference type="Proteomes" id="UP001230220"/>
    </source>
</evidence>
<dbReference type="PROSITE" id="PS00397">
    <property type="entry name" value="RECOMBINASES_1"/>
    <property type="match status" value="1"/>
</dbReference>
<dbReference type="SUPFAM" id="SSF53041">
    <property type="entry name" value="Resolvase-like"/>
    <property type="match status" value="1"/>
</dbReference>
<evidence type="ECO:0000259" key="6">
    <source>
        <dbReference type="PROSITE" id="PS51736"/>
    </source>
</evidence>
<keyword evidence="2" id="KW-0238">DNA-binding</keyword>
<proteinExistence type="predicted"/>
<feature type="region of interest" description="Disordered" evidence="5">
    <location>
        <begin position="133"/>
        <end position="153"/>
    </location>
</feature>
<feature type="active site" description="O-(5'-phospho-DNA)-serine intermediate" evidence="4">
    <location>
        <position position="15"/>
    </location>
</feature>
<dbReference type="InterPro" id="IPR006118">
    <property type="entry name" value="Recombinase_CS"/>
</dbReference>
<dbReference type="EMBL" id="JAUSUR010000004">
    <property type="protein sequence ID" value="MDQ0361541.1"/>
    <property type="molecule type" value="Genomic_DNA"/>
</dbReference>
<dbReference type="Gene3D" id="3.40.50.1390">
    <property type="entry name" value="Resolvase, N-terminal catalytic domain"/>
    <property type="match status" value="1"/>
</dbReference>
<evidence type="ECO:0000256" key="3">
    <source>
        <dbReference type="ARBA" id="ARBA00023172"/>
    </source>
</evidence>
<protein>
    <submittedName>
        <fullName evidence="8">DNA invertase Pin-like site-specific DNA recombinase/succinate dehydrogenase flavin-adding protein (Antitoxin of CptAB toxin-antitoxin module)</fullName>
    </submittedName>
</protein>
<accession>A0ABU0E3Z0</accession>
<dbReference type="Proteomes" id="UP001230220">
    <property type="component" value="Unassembled WGS sequence"/>
</dbReference>
<evidence type="ECO:0000259" key="7">
    <source>
        <dbReference type="PROSITE" id="PS51737"/>
    </source>
</evidence>
<dbReference type="CDD" id="cd00338">
    <property type="entry name" value="Ser_Recombinase"/>
    <property type="match status" value="1"/>
</dbReference>
<dbReference type="SMART" id="SM00857">
    <property type="entry name" value="Resolvase"/>
    <property type="match status" value="1"/>
</dbReference>
<keyword evidence="1" id="KW-0229">DNA integration</keyword>
<dbReference type="InterPro" id="IPR006119">
    <property type="entry name" value="Resolv_N"/>
</dbReference>
<evidence type="ECO:0000256" key="5">
    <source>
        <dbReference type="SAM" id="MobiDB-lite"/>
    </source>
</evidence>
<keyword evidence="3" id="KW-0233">DNA recombination</keyword>
<comment type="caution">
    <text evidence="8">The sequence shown here is derived from an EMBL/GenBank/DDBJ whole genome shotgun (WGS) entry which is preliminary data.</text>
</comment>
<dbReference type="PROSITE" id="PS51736">
    <property type="entry name" value="RECOMBINASES_3"/>
    <property type="match status" value="1"/>
</dbReference>
<keyword evidence="9" id="KW-1185">Reference proteome</keyword>
<reference evidence="8 9" key="1">
    <citation type="submission" date="2023-07" db="EMBL/GenBank/DDBJ databases">
        <title>Genomic Encyclopedia of Type Strains, Phase IV (KMG-IV): sequencing the most valuable type-strain genomes for metagenomic binning, comparative biology and taxonomic classification.</title>
        <authorList>
            <person name="Goeker M."/>
        </authorList>
    </citation>
    <scope>NUCLEOTIDE SEQUENCE [LARGE SCALE GENOMIC DNA]</scope>
    <source>
        <strain evidence="8 9">DSM 16784</strain>
    </source>
</reference>
<name>A0ABU0E3Z0_9FIRM</name>
<dbReference type="Pfam" id="PF07508">
    <property type="entry name" value="Recombinase"/>
    <property type="match status" value="1"/>
</dbReference>
<sequence>MDENGRMNVAYLRVSTEEQVRGFSIANQELTVIRTAEVQQMTIDKFFIDEGKSAFQKNVVRKDYNEMIQLVKEDKIANIFIWKLDRLVRNSVKTEQLFILFHKHNVNVVSSTENTLDFTTADGRANIRRKGVDNQYESERTSERTSASLKTSAEKGNYPKSIIPLGYKRIHNEFGSAPLMLDEEIAPKVRYIFEKIHDEKLGIRKMLAWLNSNHYLKDHWNEDVLLTLVKNKIYIGTYQNTLRNPKLVIKNHTPKLISEELFYAVQRDLQKRYKAINKYKYDFKRYVYCKICDTEMKAQPAKNGKSKNVYLYYYCPCCKKRINHKKLYESIQYDLDVIIVQLLEATPASENQKKLENVQHLIDENDENLINSLINEEYHRNKEHELLKKRMELVDLINQQSKNNIKWKDFDYSKKRDFLRNYVDRIEVDSFDDNNIEVNIVLKSKETK</sequence>
<dbReference type="Pfam" id="PF00239">
    <property type="entry name" value="Resolvase"/>
    <property type="match status" value="1"/>
</dbReference>